<dbReference type="InterPro" id="IPR009057">
    <property type="entry name" value="Homeodomain-like_sf"/>
</dbReference>
<sequence>MNTGASPLPAKQQQKQDAILLAALTLFAQKGFHGAAVPDVAKLADVGTGTIYRYFASKEELVNAVFRRAKSILRDTLMEGGFDFALPARTLFHQFWERLTRFADIYPQEFHFLEMQDHLPYLDDESRQIELQVLLPIWHFCVEARAKGTARAIEPGVLMALIWGAFVGVRKAAYNGYLSLSRESLEQAEEACWAMFAR</sequence>
<dbReference type="PROSITE" id="PS50977">
    <property type="entry name" value="HTH_TETR_2"/>
    <property type="match status" value="1"/>
</dbReference>
<dbReference type="InterPro" id="IPR050109">
    <property type="entry name" value="HTH-type_TetR-like_transc_reg"/>
</dbReference>
<gene>
    <name evidence="4" type="ORF">EV700_2119</name>
</gene>
<dbReference type="Pfam" id="PF16295">
    <property type="entry name" value="TetR_C_10"/>
    <property type="match status" value="1"/>
</dbReference>
<dbReference type="GO" id="GO:0003700">
    <property type="term" value="F:DNA-binding transcription factor activity"/>
    <property type="evidence" value="ECO:0007669"/>
    <property type="project" value="TreeGrafter"/>
</dbReference>
<dbReference type="PRINTS" id="PR00455">
    <property type="entry name" value="HTHTETR"/>
</dbReference>
<dbReference type="EMBL" id="SHKX01000012">
    <property type="protein sequence ID" value="RZU45300.1"/>
    <property type="molecule type" value="Genomic_DNA"/>
</dbReference>
<dbReference type="InterPro" id="IPR032551">
    <property type="entry name" value="BscR_C"/>
</dbReference>
<evidence type="ECO:0000256" key="1">
    <source>
        <dbReference type="ARBA" id="ARBA00023125"/>
    </source>
</evidence>
<evidence type="ECO:0000313" key="5">
    <source>
        <dbReference type="Proteomes" id="UP000292423"/>
    </source>
</evidence>
<dbReference type="PANTHER" id="PTHR30055">
    <property type="entry name" value="HTH-TYPE TRANSCRIPTIONAL REGULATOR RUTR"/>
    <property type="match status" value="1"/>
</dbReference>
<dbReference type="InterPro" id="IPR001647">
    <property type="entry name" value="HTH_TetR"/>
</dbReference>
<keyword evidence="1 2" id="KW-0238">DNA-binding</keyword>
<feature type="domain" description="HTH tetR-type" evidence="3">
    <location>
        <begin position="13"/>
        <end position="73"/>
    </location>
</feature>
<organism evidence="4 5">
    <name type="scientific">Fluviicoccus keumensis</name>
    <dbReference type="NCBI Taxonomy" id="1435465"/>
    <lineage>
        <taxon>Bacteria</taxon>
        <taxon>Pseudomonadati</taxon>
        <taxon>Pseudomonadota</taxon>
        <taxon>Gammaproteobacteria</taxon>
        <taxon>Moraxellales</taxon>
        <taxon>Moraxellaceae</taxon>
        <taxon>Fluviicoccus</taxon>
    </lineage>
</organism>
<reference evidence="4 5" key="1">
    <citation type="submission" date="2019-02" db="EMBL/GenBank/DDBJ databases">
        <title>Genomic Encyclopedia of Type Strains, Phase IV (KMG-IV): sequencing the most valuable type-strain genomes for metagenomic binning, comparative biology and taxonomic classification.</title>
        <authorList>
            <person name="Goeker M."/>
        </authorList>
    </citation>
    <scope>NUCLEOTIDE SEQUENCE [LARGE SCALE GENOMIC DNA]</scope>
    <source>
        <strain evidence="4 5">DSM 105135</strain>
    </source>
</reference>
<accession>A0A4Q7Z4M1</accession>
<dbReference type="RefSeq" id="WP_130413493.1">
    <property type="nucleotide sequence ID" value="NZ_SHKX01000012.1"/>
</dbReference>
<keyword evidence="5" id="KW-1185">Reference proteome</keyword>
<dbReference type="AlphaFoldDB" id="A0A4Q7Z4M1"/>
<dbReference type="Gene3D" id="1.10.357.10">
    <property type="entry name" value="Tetracycline Repressor, domain 2"/>
    <property type="match status" value="1"/>
</dbReference>
<dbReference type="Proteomes" id="UP000292423">
    <property type="component" value="Unassembled WGS sequence"/>
</dbReference>
<name>A0A4Q7Z4M1_9GAMM</name>
<dbReference type="SUPFAM" id="SSF46689">
    <property type="entry name" value="Homeodomain-like"/>
    <property type="match status" value="1"/>
</dbReference>
<dbReference type="PANTHER" id="PTHR30055:SF207">
    <property type="entry name" value="HTH-TYPE TRANSCRIPTIONAL REPRESSOR FATR"/>
    <property type="match status" value="1"/>
</dbReference>
<protein>
    <submittedName>
        <fullName evidence="4">TetR family transcriptional regulator</fullName>
    </submittedName>
</protein>
<evidence type="ECO:0000313" key="4">
    <source>
        <dbReference type="EMBL" id="RZU45300.1"/>
    </source>
</evidence>
<evidence type="ECO:0000256" key="2">
    <source>
        <dbReference type="PROSITE-ProRule" id="PRU00335"/>
    </source>
</evidence>
<comment type="caution">
    <text evidence="4">The sequence shown here is derived from an EMBL/GenBank/DDBJ whole genome shotgun (WGS) entry which is preliminary data.</text>
</comment>
<dbReference type="OrthoDB" id="63332at2"/>
<dbReference type="Pfam" id="PF00440">
    <property type="entry name" value="TetR_N"/>
    <property type="match status" value="1"/>
</dbReference>
<dbReference type="GO" id="GO:0000976">
    <property type="term" value="F:transcription cis-regulatory region binding"/>
    <property type="evidence" value="ECO:0007669"/>
    <property type="project" value="TreeGrafter"/>
</dbReference>
<feature type="DNA-binding region" description="H-T-H motif" evidence="2">
    <location>
        <begin position="36"/>
        <end position="55"/>
    </location>
</feature>
<evidence type="ECO:0000259" key="3">
    <source>
        <dbReference type="PROSITE" id="PS50977"/>
    </source>
</evidence>
<proteinExistence type="predicted"/>